<dbReference type="EMBL" id="WHVB01000005">
    <property type="protein sequence ID" value="KAF8482631.1"/>
    <property type="molecule type" value="Genomic_DNA"/>
</dbReference>
<dbReference type="Proteomes" id="UP000759537">
    <property type="component" value="Unassembled WGS sequence"/>
</dbReference>
<evidence type="ECO:0000313" key="2">
    <source>
        <dbReference type="Proteomes" id="UP000759537"/>
    </source>
</evidence>
<feature type="non-terminal residue" evidence="1">
    <location>
        <position position="129"/>
    </location>
</feature>
<organism evidence="1 2">
    <name type="scientific">Russula ochroleuca</name>
    <dbReference type="NCBI Taxonomy" id="152965"/>
    <lineage>
        <taxon>Eukaryota</taxon>
        <taxon>Fungi</taxon>
        <taxon>Dikarya</taxon>
        <taxon>Basidiomycota</taxon>
        <taxon>Agaricomycotina</taxon>
        <taxon>Agaricomycetes</taxon>
        <taxon>Russulales</taxon>
        <taxon>Russulaceae</taxon>
        <taxon>Russula</taxon>
    </lineage>
</organism>
<name>A0A9P5TAP9_9AGAM</name>
<keyword evidence="2" id="KW-1185">Reference proteome</keyword>
<reference evidence="1" key="2">
    <citation type="journal article" date="2020" name="Nat. Commun.">
        <title>Large-scale genome sequencing of mycorrhizal fungi provides insights into the early evolution of symbiotic traits.</title>
        <authorList>
            <person name="Miyauchi S."/>
            <person name="Kiss E."/>
            <person name="Kuo A."/>
            <person name="Drula E."/>
            <person name="Kohler A."/>
            <person name="Sanchez-Garcia M."/>
            <person name="Morin E."/>
            <person name="Andreopoulos B."/>
            <person name="Barry K.W."/>
            <person name="Bonito G."/>
            <person name="Buee M."/>
            <person name="Carver A."/>
            <person name="Chen C."/>
            <person name="Cichocki N."/>
            <person name="Clum A."/>
            <person name="Culley D."/>
            <person name="Crous P.W."/>
            <person name="Fauchery L."/>
            <person name="Girlanda M."/>
            <person name="Hayes R.D."/>
            <person name="Keri Z."/>
            <person name="LaButti K."/>
            <person name="Lipzen A."/>
            <person name="Lombard V."/>
            <person name="Magnuson J."/>
            <person name="Maillard F."/>
            <person name="Murat C."/>
            <person name="Nolan M."/>
            <person name="Ohm R.A."/>
            <person name="Pangilinan J."/>
            <person name="Pereira M.F."/>
            <person name="Perotto S."/>
            <person name="Peter M."/>
            <person name="Pfister S."/>
            <person name="Riley R."/>
            <person name="Sitrit Y."/>
            <person name="Stielow J.B."/>
            <person name="Szollosi G."/>
            <person name="Zifcakova L."/>
            <person name="Stursova M."/>
            <person name="Spatafora J.W."/>
            <person name="Tedersoo L."/>
            <person name="Vaario L.M."/>
            <person name="Yamada A."/>
            <person name="Yan M."/>
            <person name="Wang P."/>
            <person name="Xu J."/>
            <person name="Bruns T."/>
            <person name="Baldrian P."/>
            <person name="Vilgalys R."/>
            <person name="Dunand C."/>
            <person name="Henrissat B."/>
            <person name="Grigoriev I.V."/>
            <person name="Hibbett D."/>
            <person name="Nagy L.G."/>
            <person name="Martin F.M."/>
        </authorList>
    </citation>
    <scope>NUCLEOTIDE SEQUENCE</scope>
    <source>
        <strain evidence="1">Prilba</strain>
    </source>
</reference>
<protein>
    <submittedName>
        <fullName evidence="1">Uncharacterized protein</fullName>
    </submittedName>
</protein>
<dbReference type="AlphaFoldDB" id="A0A9P5TAP9"/>
<proteinExistence type="predicted"/>
<accession>A0A9P5TAP9</accession>
<reference evidence="1" key="1">
    <citation type="submission" date="2019-10" db="EMBL/GenBank/DDBJ databases">
        <authorList>
            <consortium name="DOE Joint Genome Institute"/>
            <person name="Kuo A."/>
            <person name="Miyauchi S."/>
            <person name="Kiss E."/>
            <person name="Drula E."/>
            <person name="Kohler A."/>
            <person name="Sanchez-Garcia M."/>
            <person name="Andreopoulos B."/>
            <person name="Barry K.W."/>
            <person name="Bonito G."/>
            <person name="Buee M."/>
            <person name="Carver A."/>
            <person name="Chen C."/>
            <person name="Cichocki N."/>
            <person name="Clum A."/>
            <person name="Culley D."/>
            <person name="Crous P.W."/>
            <person name="Fauchery L."/>
            <person name="Girlanda M."/>
            <person name="Hayes R."/>
            <person name="Keri Z."/>
            <person name="LaButti K."/>
            <person name="Lipzen A."/>
            <person name="Lombard V."/>
            <person name="Magnuson J."/>
            <person name="Maillard F."/>
            <person name="Morin E."/>
            <person name="Murat C."/>
            <person name="Nolan M."/>
            <person name="Ohm R."/>
            <person name="Pangilinan J."/>
            <person name="Pereira M."/>
            <person name="Perotto S."/>
            <person name="Peter M."/>
            <person name="Riley R."/>
            <person name="Sitrit Y."/>
            <person name="Stielow B."/>
            <person name="Szollosi G."/>
            <person name="Zifcakova L."/>
            <person name="Stursova M."/>
            <person name="Spatafora J.W."/>
            <person name="Tedersoo L."/>
            <person name="Vaario L.-M."/>
            <person name="Yamada A."/>
            <person name="Yan M."/>
            <person name="Wang P."/>
            <person name="Xu J."/>
            <person name="Bruns T."/>
            <person name="Baldrian P."/>
            <person name="Vilgalys R."/>
            <person name="Henrissat B."/>
            <person name="Grigoriev I.V."/>
            <person name="Hibbett D."/>
            <person name="Nagy L.G."/>
            <person name="Martin F.M."/>
        </authorList>
    </citation>
    <scope>NUCLEOTIDE SEQUENCE</scope>
    <source>
        <strain evidence="1">Prilba</strain>
    </source>
</reference>
<gene>
    <name evidence="1" type="ORF">DFH94DRAFT_728555</name>
</gene>
<sequence>MAQILPVSACVSFSIPLVSFSFRLLVTPSPKPNHWLHQELPCELTTFDSRPLNVASPVWVPCAIMCRHALSDNVTPHGNQLFFRDLEVVFGKRNLFFGVTTATEVSPARPWSYKTILFLRKVPERALSF</sequence>
<comment type="caution">
    <text evidence="1">The sequence shown here is derived from an EMBL/GenBank/DDBJ whole genome shotgun (WGS) entry which is preliminary data.</text>
</comment>
<evidence type="ECO:0000313" key="1">
    <source>
        <dbReference type="EMBL" id="KAF8482631.1"/>
    </source>
</evidence>